<reference evidence="1" key="2">
    <citation type="journal article" date="2015" name="Fish Shellfish Immunol.">
        <title>Early steps in the European eel (Anguilla anguilla)-Vibrio vulnificus interaction in the gills: Role of the RtxA13 toxin.</title>
        <authorList>
            <person name="Callol A."/>
            <person name="Pajuelo D."/>
            <person name="Ebbesson L."/>
            <person name="Teles M."/>
            <person name="MacKenzie S."/>
            <person name="Amaro C."/>
        </authorList>
    </citation>
    <scope>NUCLEOTIDE SEQUENCE</scope>
</reference>
<evidence type="ECO:0000313" key="1">
    <source>
        <dbReference type="EMBL" id="JAI05027.1"/>
    </source>
</evidence>
<accession>A0A0E9XRG2</accession>
<protein>
    <submittedName>
        <fullName evidence="1">Uncharacterized protein</fullName>
    </submittedName>
</protein>
<dbReference type="EMBL" id="GBXM01003551">
    <property type="protein sequence ID" value="JAI05027.1"/>
    <property type="molecule type" value="Transcribed_RNA"/>
</dbReference>
<organism evidence="1">
    <name type="scientific">Anguilla anguilla</name>
    <name type="common">European freshwater eel</name>
    <name type="synonym">Muraena anguilla</name>
    <dbReference type="NCBI Taxonomy" id="7936"/>
    <lineage>
        <taxon>Eukaryota</taxon>
        <taxon>Metazoa</taxon>
        <taxon>Chordata</taxon>
        <taxon>Craniata</taxon>
        <taxon>Vertebrata</taxon>
        <taxon>Euteleostomi</taxon>
        <taxon>Actinopterygii</taxon>
        <taxon>Neopterygii</taxon>
        <taxon>Teleostei</taxon>
        <taxon>Anguilliformes</taxon>
        <taxon>Anguillidae</taxon>
        <taxon>Anguilla</taxon>
    </lineage>
</organism>
<name>A0A0E9XRG2_ANGAN</name>
<proteinExistence type="predicted"/>
<sequence>MKKHFSSRWLRVHFFFNQDLV</sequence>
<dbReference type="AlphaFoldDB" id="A0A0E9XRG2"/>
<reference evidence="1" key="1">
    <citation type="submission" date="2014-11" db="EMBL/GenBank/DDBJ databases">
        <authorList>
            <person name="Amaro Gonzalez C."/>
        </authorList>
    </citation>
    <scope>NUCLEOTIDE SEQUENCE</scope>
</reference>